<dbReference type="AlphaFoldDB" id="A0A371EH86"/>
<sequence length="94" mass="10670">MGTHSLSCNDGAHVRSWLYGASSELQTRPCFCCQKLLDYMQTDTSSSVQLLTQARILHILLDRVWKQLDLELVIEKDHFVIQVSIGSLLVSLHQ</sequence>
<evidence type="ECO:0000313" key="2">
    <source>
        <dbReference type="Proteomes" id="UP000257109"/>
    </source>
</evidence>
<dbReference type="EMBL" id="QJKJ01013915">
    <property type="protein sequence ID" value="RDX65412.1"/>
    <property type="molecule type" value="Genomic_DNA"/>
</dbReference>
<feature type="non-terminal residue" evidence="1">
    <location>
        <position position="1"/>
    </location>
</feature>
<protein>
    <submittedName>
        <fullName evidence="1">Uncharacterized protein</fullName>
    </submittedName>
</protein>
<organism evidence="1 2">
    <name type="scientific">Mucuna pruriens</name>
    <name type="common">Velvet bean</name>
    <name type="synonym">Dolichos pruriens</name>
    <dbReference type="NCBI Taxonomy" id="157652"/>
    <lineage>
        <taxon>Eukaryota</taxon>
        <taxon>Viridiplantae</taxon>
        <taxon>Streptophyta</taxon>
        <taxon>Embryophyta</taxon>
        <taxon>Tracheophyta</taxon>
        <taxon>Spermatophyta</taxon>
        <taxon>Magnoliopsida</taxon>
        <taxon>eudicotyledons</taxon>
        <taxon>Gunneridae</taxon>
        <taxon>Pentapetalae</taxon>
        <taxon>rosids</taxon>
        <taxon>fabids</taxon>
        <taxon>Fabales</taxon>
        <taxon>Fabaceae</taxon>
        <taxon>Papilionoideae</taxon>
        <taxon>50 kb inversion clade</taxon>
        <taxon>NPAAA clade</taxon>
        <taxon>indigoferoid/millettioid clade</taxon>
        <taxon>Phaseoleae</taxon>
        <taxon>Mucuna</taxon>
    </lineage>
</organism>
<proteinExistence type="predicted"/>
<gene>
    <name evidence="1" type="ORF">CR513_55934</name>
</gene>
<comment type="caution">
    <text evidence="1">The sequence shown here is derived from an EMBL/GenBank/DDBJ whole genome shotgun (WGS) entry which is preliminary data.</text>
</comment>
<evidence type="ECO:0000313" key="1">
    <source>
        <dbReference type="EMBL" id="RDX65412.1"/>
    </source>
</evidence>
<keyword evidence="2" id="KW-1185">Reference proteome</keyword>
<name>A0A371EH86_MUCPR</name>
<reference evidence="1" key="1">
    <citation type="submission" date="2018-05" db="EMBL/GenBank/DDBJ databases">
        <title>Draft genome of Mucuna pruriens seed.</title>
        <authorList>
            <person name="Nnadi N.E."/>
            <person name="Vos R."/>
            <person name="Hasami M.H."/>
            <person name="Devisetty U.K."/>
            <person name="Aguiy J.C."/>
        </authorList>
    </citation>
    <scope>NUCLEOTIDE SEQUENCE [LARGE SCALE GENOMIC DNA]</scope>
    <source>
        <strain evidence="1">JCA_2017</strain>
    </source>
</reference>
<accession>A0A371EH86</accession>
<dbReference type="Proteomes" id="UP000257109">
    <property type="component" value="Unassembled WGS sequence"/>
</dbReference>